<dbReference type="Proteomes" id="UP001341840">
    <property type="component" value="Unassembled WGS sequence"/>
</dbReference>
<dbReference type="EMBL" id="JASCZI010000001">
    <property type="protein sequence ID" value="MED6105952.1"/>
    <property type="molecule type" value="Genomic_DNA"/>
</dbReference>
<gene>
    <name evidence="2" type="ORF">PIB30_000075</name>
</gene>
<feature type="region of interest" description="Disordered" evidence="1">
    <location>
        <begin position="1"/>
        <end position="36"/>
    </location>
</feature>
<evidence type="ECO:0000256" key="1">
    <source>
        <dbReference type="SAM" id="MobiDB-lite"/>
    </source>
</evidence>
<evidence type="ECO:0000313" key="3">
    <source>
        <dbReference type="Proteomes" id="UP001341840"/>
    </source>
</evidence>
<name>A0ABU6Q222_9FABA</name>
<organism evidence="2 3">
    <name type="scientific">Stylosanthes scabra</name>
    <dbReference type="NCBI Taxonomy" id="79078"/>
    <lineage>
        <taxon>Eukaryota</taxon>
        <taxon>Viridiplantae</taxon>
        <taxon>Streptophyta</taxon>
        <taxon>Embryophyta</taxon>
        <taxon>Tracheophyta</taxon>
        <taxon>Spermatophyta</taxon>
        <taxon>Magnoliopsida</taxon>
        <taxon>eudicotyledons</taxon>
        <taxon>Gunneridae</taxon>
        <taxon>Pentapetalae</taxon>
        <taxon>rosids</taxon>
        <taxon>fabids</taxon>
        <taxon>Fabales</taxon>
        <taxon>Fabaceae</taxon>
        <taxon>Papilionoideae</taxon>
        <taxon>50 kb inversion clade</taxon>
        <taxon>dalbergioids sensu lato</taxon>
        <taxon>Dalbergieae</taxon>
        <taxon>Pterocarpus clade</taxon>
        <taxon>Stylosanthes</taxon>
    </lineage>
</organism>
<sequence length="90" mass="9991">MEAKKTNRENTAHDDNNNNVHDSTLSSNSSQEVDVSNIDDQNLLTPVLCATQLVPTPQDIGGSAKWNDLIKEEGQVFQSATELRKALFEY</sequence>
<protein>
    <submittedName>
        <fullName evidence="2">Uncharacterized protein</fullName>
    </submittedName>
</protein>
<feature type="compositionally biased region" description="Basic and acidic residues" evidence="1">
    <location>
        <begin position="1"/>
        <end position="16"/>
    </location>
</feature>
<comment type="caution">
    <text evidence="2">The sequence shown here is derived from an EMBL/GenBank/DDBJ whole genome shotgun (WGS) entry which is preliminary data.</text>
</comment>
<evidence type="ECO:0000313" key="2">
    <source>
        <dbReference type="EMBL" id="MED6105952.1"/>
    </source>
</evidence>
<feature type="compositionally biased region" description="Polar residues" evidence="1">
    <location>
        <begin position="17"/>
        <end position="36"/>
    </location>
</feature>
<proteinExistence type="predicted"/>
<feature type="non-terminal residue" evidence="2">
    <location>
        <position position="90"/>
    </location>
</feature>
<keyword evidence="3" id="KW-1185">Reference proteome</keyword>
<accession>A0ABU6Q222</accession>
<reference evidence="2 3" key="1">
    <citation type="journal article" date="2023" name="Plants (Basel)">
        <title>Bridging the Gap: Combining Genomics and Transcriptomics Approaches to Understand Stylosanthes scabra, an Orphan Legume from the Brazilian Caatinga.</title>
        <authorList>
            <person name="Ferreira-Neto J.R.C."/>
            <person name="da Silva M.D."/>
            <person name="Binneck E."/>
            <person name="de Melo N.F."/>
            <person name="da Silva R.H."/>
            <person name="de Melo A.L.T.M."/>
            <person name="Pandolfi V."/>
            <person name="Bustamante F.O."/>
            <person name="Brasileiro-Vidal A.C."/>
            <person name="Benko-Iseppon A.M."/>
        </authorList>
    </citation>
    <scope>NUCLEOTIDE SEQUENCE [LARGE SCALE GENOMIC DNA]</scope>
    <source>
        <tissue evidence="2">Leaves</tissue>
    </source>
</reference>